<protein>
    <submittedName>
        <fullName evidence="1">Uncharacterized protein</fullName>
    </submittedName>
</protein>
<keyword evidence="2" id="KW-1185">Reference proteome</keyword>
<comment type="caution">
    <text evidence="1">The sequence shown here is derived from an EMBL/GenBank/DDBJ whole genome shotgun (WGS) entry which is preliminary data.</text>
</comment>
<gene>
    <name evidence="1" type="ORF">L596_009388</name>
</gene>
<accession>A0A4U5PFM3</accession>
<evidence type="ECO:0000313" key="2">
    <source>
        <dbReference type="Proteomes" id="UP000298663"/>
    </source>
</evidence>
<name>A0A4U5PFM3_STECR</name>
<reference evidence="1 2" key="1">
    <citation type="journal article" date="2015" name="Genome Biol.">
        <title>Comparative genomics of Steinernema reveals deeply conserved gene regulatory networks.</title>
        <authorList>
            <person name="Dillman A.R."/>
            <person name="Macchietto M."/>
            <person name="Porter C.F."/>
            <person name="Rogers A."/>
            <person name="Williams B."/>
            <person name="Antoshechkin I."/>
            <person name="Lee M.M."/>
            <person name="Goodwin Z."/>
            <person name="Lu X."/>
            <person name="Lewis E.E."/>
            <person name="Goodrich-Blair H."/>
            <person name="Stock S.P."/>
            <person name="Adams B.J."/>
            <person name="Sternberg P.W."/>
            <person name="Mortazavi A."/>
        </authorList>
    </citation>
    <scope>NUCLEOTIDE SEQUENCE [LARGE SCALE GENOMIC DNA]</scope>
    <source>
        <strain evidence="1 2">ALL</strain>
    </source>
</reference>
<dbReference type="AlphaFoldDB" id="A0A4U5PFM3"/>
<reference evidence="1 2" key="2">
    <citation type="journal article" date="2019" name="G3 (Bethesda)">
        <title>Hybrid Assembly of the Genome of the Entomopathogenic Nematode Steinernema carpocapsae Identifies the X-Chromosome.</title>
        <authorList>
            <person name="Serra L."/>
            <person name="Macchietto M."/>
            <person name="Macias-Munoz A."/>
            <person name="McGill C.J."/>
            <person name="Rodriguez I.M."/>
            <person name="Rodriguez B."/>
            <person name="Murad R."/>
            <person name="Mortazavi A."/>
        </authorList>
    </citation>
    <scope>NUCLEOTIDE SEQUENCE [LARGE SCALE GENOMIC DNA]</scope>
    <source>
        <strain evidence="1 2">ALL</strain>
    </source>
</reference>
<dbReference type="EMBL" id="AZBU02000002">
    <property type="protein sequence ID" value="TKR95186.1"/>
    <property type="molecule type" value="Genomic_DNA"/>
</dbReference>
<dbReference type="Proteomes" id="UP000298663">
    <property type="component" value="Unassembled WGS sequence"/>
</dbReference>
<organism evidence="1 2">
    <name type="scientific">Steinernema carpocapsae</name>
    <name type="common">Entomopathogenic nematode</name>
    <dbReference type="NCBI Taxonomy" id="34508"/>
    <lineage>
        <taxon>Eukaryota</taxon>
        <taxon>Metazoa</taxon>
        <taxon>Ecdysozoa</taxon>
        <taxon>Nematoda</taxon>
        <taxon>Chromadorea</taxon>
        <taxon>Rhabditida</taxon>
        <taxon>Tylenchina</taxon>
        <taxon>Panagrolaimomorpha</taxon>
        <taxon>Strongyloidoidea</taxon>
        <taxon>Steinernematidae</taxon>
        <taxon>Steinernema</taxon>
    </lineage>
</organism>
<evidence type="ECO:0000313" key="1">
    <source>
        <dbReference type="EMBL" id="TKR95186.1"/>
    </source>
</evidence>
<sequence>MDQVPFAFIDSVAHILPISVVSLFPAVSNSLWSNIGQTHQESRVDYELEVFCENFEITYNLRSLKTNEVCSIESLIGQDCRFMRTASIDIEDDTTTEPLFEESQVELLKSLSENIPIGRIDLRGCKDREAMSFLWKMPSDNVSISTNCPEEILKFQLFENHHLRKIEVSRSSYPDSHQDEENNYDFMRNLVESWKLGTMQELEPSEKSVECLEQLGFKRCLDEGSVCYEIIVEGHGGGKELTICFQCY</sequence>
<proteinExistence type="predicted"/>